<keyword evidence="3" id="KW-1185">Reference proteome</keyword>
<dbReference type="EMBL" id="JBHSOC010000011">
    <property type="protein sequence ID" value="MFC5641433.1"/>
    <property type="molecule type" value="Genomic_DNA"/>
</dbReference>
<dbReference type="Pfam" id="PF01381">
    <property type="entry name" value="HTH_3"/>
    <property type="match status" value="1"/>
</dbReference>
<dbReference type="SMART" id="SM00530">
    <property type="entry name" value="HTH_XRE"/>
    <property type="match status" value="1"/>
</dbReference>
<name>A0ABW0V7E9_9ACTN</name>
<evidence type="ECO:0000259" key="1">
    <source>
        <dbReference type="PROSITE" id="PS50943"/>
    </source>
</evidence>
<gene>
    <name evidence="2" type="ORF">ACFPZF_08665</name>
</gene>
<sequence length="83" mass="9065">MITPPSEPNLPTLSRRLARHRADHGRTYDQLAEYSGLARRTIIEIEQGRTLAAWLALAHAFGIPLGDLMAASARATLSPSRTS</sequence>
<comment type="caution">
    <text evidence="2">The sequence shown here is derived from an EMBL/GenBank/DDBJ whole genome shotgun (WGS) entry which is preliminary data.</text>
</comment>
<dbReference type="Proteomes" id="UP001596066">
    <property type="component" value="Unassembled WGS sequence"/>
</dbReference>
<proteinExistence type="predicted"/>
<dbReference type="PROSITE" id="PS50943">
    <property type="entry name" value="HTH_CROC1"/>
    <property type="match status" value="1"/>
</dbReference>
<reference evidence="3" key="1">
    <citation type="journal article" date="2019" name="Int. J. Syst. Evol. Microbiol.">
        <title>The Global Catalogue of Microorganisms (GCM) 10K type strain sequencing project: providing services to taxonomists for standard genome sequencing and annotation.</title>
        <authorList>
            <consortium name="The Broad Institute Genomics Platform"/>
            <consortium name="The Broad Institute Genome Sequencing Center for Infectious Disease"/>
            <person name="Wu L."/>
            <person name="Ma J."/>
        </authorList>
    </citation>
    <scope>NUCLEOTIDE SEQUENCE [LARGE SCALE GENOMIC DNA]</scope>
    <source>
        <strain evidence="3">CGMCC 4.1622</strain>
    </source>
</reference>
<dbReference type="RefSeq" id="WP_346143555.1">
    <property type="nucleotide sequence ID" value="NZ_BAAAUA010000013.1"/>
</dbReference>
<dbReference type="SUPFAM" id="SSF47413">
    <property type="entry name" value="lambda repressor-like DNA-binding domains"/>
    <property type="match status" value="1"/>
</dbReference>
<feature type="domain" description="HTH cro/C1-type" evidence="1">
    <location>
        <begin position="17"/>
        <end position="68"/>
    </location>
</feature>
<dbReference type="InterPro" id="IPR001387">
    <property type="entry name" value="Cro/C1-type_HTH"/>
</dbReference>
<dbReference type="Gene3D" id="1.10.260.40">
    <property type="entry name" value="lambda repressor-like DNA-binding domains"/>
    <property type="match status" value="1"/>
</dbReference>
<dbReference type="InterPro" id="IPR010982">
    <property type="entry name" value="Lambda_DNA-bd_dom_sf"/>
</dbReference>
<evidence type="ECO:0000313" key="3">
    <source>
        <dbReference type="Proteomes" id="UP001596066"/>
    </source>
</evidence>
<accession>A0ABW0V7E9</accession>
<protein>
    <submittedName>
        <fullName evidence="2">Helix-turn-helix transcriptional regulator</fullName>
    </submittedName>
</protein>
<organism evidence="2 3">
    <name type="scientific">Kitasatospora cinereorecta</name>
    <dbReference type="NCBI Taxonomy" id="285560"/>
    <lineage>
        <taxon>Bacteria</taxon>
        <taxon>Bacillati</taxon>
        <taxon>Actinomycetota</taxon>
        <taxon>Actinomycetes</taxon>
        <taxon>Kitasatosporales</taxon>
        <taxon>Streptomycetaceae</taxon>
        <taxon>Kitasatospora</taxon>
    </lineage>
</organism>
<evidence type="ECO:0000313" key="2">
    <source>
        <dbReference type="EMBL" id="MFC5641433.1"/>
    </source>
</evidence>
<dbReference type="CDD" id="cd00093">
    <property type="entry name" value="HTH_XRE"/>
    <property type="match status" value="1"/>
</dbReference>